<protein>
    <recommendedName>
        <fullName evidence="9">Phenoloxidase-activating factor 2</fullName>
    </recommendedName>
    <alternativeName>
        <fullName evidence="10">Prophenoloxidase-activating factor II</fullName>
    </alternativeName>
</protein>
<feature type="signal peptide" evidence="11">
    <location>
        <begin position="1"/>
        <end position="18"/>
    </location>
</feature>
<dbReference type="CDD" id="cd00190">
    <property type="entry name" value="Tryp_SPc"/>
    <property type="match status" value="1"/>
</dbReference>
<evidence type="ECO:0000256" key="11">
    <source>
        <dbReference type="SAM" id="SignalP"/>
    </source>
</evidence>
<keyword evidence="3" id="KW-0399">Innate immunity</keyword>
<name>A0A084VB50_ANOSI</name>
<proteinExistence type="inferred from homology"/>
<keyword evidence="4 11" id="KW-0732">Signal</keyword>
<dbReference type="GO" id="GO:0006508">
    <property type="term" value="P:proteolysis"/>
    <property type="evidence" value="ECO:0007669"/>
    <property type="project" value="InterPro"/>
</dbReference>
<dbReference type="GO" id="GO:0005576">
    <property type="term" value="C:extracellular region"/>
    <property type="evidence" value="ECO:0007669"/>
    <property type="project" value="UniProtKB-SubCell"/>
</dbReference>
<keyword evidence="5" id="KW-0391">Immunity</keyword>
<keyword evidence="15" id="KW-1185">Reference proteome</keyword>
<evidence type="ECO:0000256" key="8">
    <source>
        <dbReference type="ARBA" id="ARBA00024195"/>
    </source>
</evidence>
<evidence type="ECO:0000256" key="6">
    <source>
        <dbReference type="ARBA" id="ARBA00023157"/>
    </source>
</evidence>
<keyword evidence="7" id="KW-0325">Glycoprotein</keyword>
<dbReference type="InterPro" id="IPR001314">
    <property type="entry name" value="Peptidase_S1A"/>
</dbReference>
<dbReference type="AlphaFoldDB" id="A0A084VB50"/>
<dbReference type="EnsemblMetazoa" id="ASIC001190-RA">
    <property type="protein sequence ID" value="ASIC001190-PA"/>
    <property type="gene ID" value="ASIC001190"/>
</dbReference>
<sequence>MFRIIGLVLGLCLAMTGATQKCGERNVDGVGFQVYDTDGNSEYGEFPWMTVILSKEKLAGSEFNLYQCGGSLIHPSVVLTAASCVQNRAAAKTLVRLGEWDTQTKREIYPHQDRQVSEIVTHSGFDKTTQANNVALLILKDPTELMETVGTICLPLADQNLGTARCFASGFGKDVPGADGKYQALLKKIEVPIVPSEKCQKTLRSTPLGQEFVIHPSLICAGGEEGRNMCKGDTGSPLVCPISGTINQYYQAGIVMDGAGCGENRIPVLYANVPMFREWIEGQLTQRNMSHSYFKHT</sequence>
<organism evidence="13">
    <name type="scientific">Anopheles sinensis</name>
    <name type="common">Mosquito</name>
    <dbReference type="NCBI Taxonomy" id="74873"/>
    <lineage>
        <taxon>Eukaryota</taxon>
        <taxon>Metazoa</taxon>
        <taxon>Ecdysozoa</taxon>
        <taxon>Arthropoda</taxon>
        <taxon>Hexapoda</taxon>
        <taxon>Insecta</taxon>
        <taxon>Pterygota</taxon>
        <taxon>Neoptera</taxon>
        <taxon>Endopterygota</taxon>
        <taxon>Diptera</taxon>
        <taxon>Nematocera</taxon>
        <taxon>Culicoidea</taxon>
        <taxon>Culicidae</taxon>
        <taxon>Anophelinae</taxon>
        <taxon>Anopheles</taxon>
    </lineage>
</organism>
<comment type="similarity">
    <text evidence="8">Belongs to the peptidase S1 family. CLIP subfamily.</text>
</comment>
<reference evidence="13 15" key="1">
    <citation type="journal article" date="2014" name="BMC Genomics">
        <title>Genome sequence of Anopheles sinensis provides insight into genetics basis of mosquito competence for malaria parasites.</title>
        <authorList>
            <person name="Zhou D."/>
            <person name="Zhang D."/>
            <person name="Ding G."/>
            <person name="Shi L."/>
            <person name="Hou Q."/>
            <person name="Ye Y."/>
            <person name="Xu Y."/>
            <person name="Zhou H."/>
            <person name="Xiong C."/>
            <person name="Li S."/>
            <person name="Yu J."/>
            <person name="Hong S."/>
            <person name="Yu X."/>
            <person name="Zou P."/>
            <person name="Chen C."/>
            <person name="Chang X."/>
            <person name="Wang W."/>
            <person name="Lv Y."/>
            <person name="Sun Y."/>
            <person name="Ma L."/>
            <person name="Shen B."/>
            <person name="Zhu C."/>
        </authorList>
    </citation>
    <scope>NUCLEOTIDE SEQUENCE [LARGE SCALE GENOMIC DNA]</scope>
</reference>
<dbReference type="InterPro" id="IPR001254">
    <property type="entry name" value="Trypsin_dom"/>
</dbReference>
<comment type="subcellular location">
    <subcellularLocation>
        <location evidence="1">Secreted</location>
    </subcellularLocation>
</comment>
<dbReference type="OrthoDB" id="6261922at2759"/>
<evidence type="ECO:0000256" key="3">
    <source>
        <dbReference type="ARBA" id="ARBA00022588"/>
    </source>
</evidence>
<reference evidence="14" key="2">
    <citation type="submission" date="2020-05" db="UniProtKB">
        <authorList>
            <consortium name="EnsemblMetazoa"/>
        </authorList>
    </citation>
    <scope>IDENTIFICATION</scope>
</reference>
<dbReference type="InterPro" id="IPR043504">
    <property type="entry name" value="Peptidase_S1_PA_chymotrypsin"/>
</dbReference>
<dbReference type="STRING" id="74873.A0A084VB50"/>
<evidence type="ECO:0000256" key="9">
    <source>
        <dbReference type="ARBA" id="ARBA00068096"/>
    </source>
</evidence>
<keyword evidence="2" id="KW-0964">Secreted</keyword>
<evidence type="ECO:0000313" key="15">
    <source>
        <dbReference type="Proteomes" id="UP000030765"/>
    </source>
</evidence>
<dbReference type="EMBL" id="ATLV01005281">
    <property type="status" value="NOT_ANNOTATED_CDS"/>
    <property type="molecule type" value="Genomic_DNA"/>
</dbReference>
<evidence type="ECO:0000313" key="13">
    <source>
        <dbReference type="EMBL" id="KFB35194.1"/>
    </source>
</evidence>
<accession>A0A084VB50</accession>
<keyword evidence="6" id="KW-1015">Disulfide bond</keyword>
<evidence type="ECO:0000256" key="7">
    <source>
        <dbReference type="ARBA" id="ARBA00023180"/>
    </source>
</evidence>
<evidence type="ECO:0000256" key="5">
    <source>
        <dbReference type="ARBA" id="ARBA00022859"/>
    </source>
</evidence>
<dbReference type="FunFam" id="2.40.10.10:FF:000038">
    <property type="entry name" value="Serine protease"/>
    <property type="match status" value="1"/>
</dbReference>
<evidence type="ECO:0000256" key="10">
    <source>
        <dbReference type="ARBA" id="ARBA00076468"/>
    </source>
</evidence>
<dbReference type="PRINTS" id="PR00722">
    <property type="entry name" value="CHYMOTRYPSIN"/>
</dbReference>
<evidence type="ECO:0000259" key="12">
    <source>
        <dbReference type="PROSITE" id="PS50240"/>
    </source>
</evidence>
<evidence type="ECO:0000313" key="14">
    <source>
        <dbReference type="EnsemblMetazoa" id="ASIC001190-PA"/>
    </source>
</evidence>
<dbReference type="GO" id="GO:0004252">
    <property type="term" value="F:serine-type endopeptidase activity"/>
    <property type="evidence" value="ECO:0007669"/>
    <property type="project" value="InterPro"/>
</dbReference>
<dbReference type="EMBL" id="KE524276">
    <property type="protein sequence ID" value="KFB35194.1"/>
    <property type="molecule type" value="Genomic_DNA"/>
</dbReference>
<dbReference type="InterPro" id="IPR009003">
    <property type="entry name" value="Peptidase_S1_PA"/>
</dbReference>
<dbReference type="Gene3D" id="2.40.10.10">
    <property type="entry name" value="Trypsin-like serine proteases"/>
    <property type="match status" value="2"/>
</dbReference>
<evidence type="ECO:0000256" key="2">
    <source>
        <dbReference type="ARBA" id="ARBA00022525"/>
    </source>
</evidence>
<gene>
    <name evidence="13" type="ORF">ZHAS_00001190</name>
</gene>
<dbReference type="PROSITE" id="PS50240">
    <property type="entry name" value="TRYPSIN_DOM"/>
    <property type="match status" value="1"/>
</dbReference>
<feature type="chain" id="PRO_5001783434" description="Phenoloxidase-activating factor 2" evidence="11">
    <location>
        <begin position="19"/>
        <end position="297"/>
    </location>
</feature>
<dbReference type="InterPro" id="IPR051487">
    <property type="entry name" value="Ser/Thr_Proteases_Immune/Dev"/>
</dbReference>
<feature type="domain" description="Peptidase S1" evidence="12">
    <location>
        <begin position="26"/>
        <end position="285"/>
    </location>
</feature>
<dbReference type="Proteomes" id="UP000030765">
    <property type="component" value="Unassembled WGS sequence"/>
</dbReference>
<dbReference type="Pfam" id="PF00089">
    <property type="entry name" value="Trypsin"/>
    <property type="match status" value="1"/>
</dbReference>
<dbReference type="SMART" id="SM00020">
    <property type="entry name" value="Tryp_SPc"/>
    <property type="match status" value="1"/>
</dbReference>
<evidence type="ECO:0000256" key="1">
    <source>
        <dbReference type="ARBA" id="ARBA00004613"/>
    </source>
</evidence>
<dbReference type="GO" id="GO:0045087">
    <property type="term" value="P:innate immune response"/>
    <property type="evidence" value="ECO:0007669"/>
    <property type="project" value="UniProtKB-KW"/>
</dbReference>
<dbReference type="VEuPathDB" id="VectorBase:ASIC001190"/>
<dbReference type="PANTHER" id="PTHR24256">
    <property type="entry name" value="TRYPTASE-RELATED"/>
    <property type="match status" value="1"/>
</dbReference>
<dbReference type="SUPFAM" id="SSF50494">
    <property type="entry name" value="Trypsin-like serine proteases"/>
    <property type="match status" value="1"/>
</dbReference>
<dbReference type="VEuPathDB" id="VectorBase:ASIS004201"/>
<dbReference type="OMA" id="MFREWIE"/>
<evidence type="ECO:0000256" key="4">
    <source>
        <dbReference type="ARBA" id="ARBA00022729"/>
    </source>
</evidence>